<name>A0AA41Z386_9HYPH</name>
<gene>
    <name evidence="7" type="ORF">M8523_30210</name>
</gene>
<feature type="transmembrane region" description="Helical" evidence="4">
    <location>
        <begin position="50"/>
        <end position="72"/>
    </location>
</feature>
<evidence type="ECO:0000313" key="7">
    <source>
        <dbReference type="EMBL" id="MCW6512202.1"/>
    </source>
</evidence>
<dbReference type="Gene3D" id="2.40.420.20">
    <property type="match status" value="1"/>
</dbReference>
<dbReference type="Gene3D" id="1.10.287.470">
    <property type="entry name" value="Helix hairpin bin"/>
    <property type="match status" value="1"/>
</dbReference>
<proteinExistence type="inferred from homology"/>
<dbReference type="InterPro" id="IPR058792">
    <property type="entry name" value="Beta-barrel_RND_2"/>
</dbReference>
<dbReference type="PANTHER" id="PTHR30469">
    <property type="entry name" value="MULTIDRUG RESISTANCE PROTEIN MDTA"/>
    <property type="match status" value="1"/>
</dbReference>
<evidence type="ECO:0000256" key="4">
    <source>
        <dbReference type="SAM" id="Phobius"/>
    </source>
</evidence>
<keyword evidence="4" id="KW-0472">Membrane</keyword>
<dbReference type="AlphaFoldDB" id="A0AA41Z386"/>
<dbReference type="GO" id="GO:1990281">
    <property type="term" value="C:efflux pump complex"/>
    <property type="evidence" value="ECO:0007669"/>
    <property type="project" value="TreeGrafter"/>
</dbReference>
<dbReference type="InterPro" id="IPR058625">
    <property type="entry name" value="MdtA-like_BSH"/>
</dbReference>
<dbReference type="RefSeq" id="WP_282588578.1">
    <property type="nucleotide sequence ID" value="NZ_JAMOIM010000043.1"/>
</dbReference>
<feature type="domain" description="Multidrug resistance protein MdtA-like barrel-sandwich hybrid" evidence="5">
    <location>
        <begin position="120"/>
        <end position="272"/>
    </location>
</feature>
<comment type="caution">
    <text evidence="7">The sequence shown here is derived from an EMBL/GenBank/DDBJ whole genome shotgun (WGS) entry which is preliminary data.</text>
</comment>
<sequence>MNEHVPTPDTDVANARQDQRPNPGSSPEKPAKLSSGDGDRPDPQQERGRFRIAVSLGVAMVILVAGLVAWGVRGHALTDATAQEALGQLHDAVPQVRIAAVKMLPGSRRIDLPGDMQPFNAATIYARATGYIKTRSVDIGSKVRQGDVLAVIAAPDLDKQLAQAQAQLDQASNSHTQAMANRKLAGATEGRTADLVEKGWATRQQGDTDSANLASNNANVDVAKATIKADKANVGQLTELVGYEQVMAPFDGVITVRDIDVGNLVVANNQTGTQMFSIASTDVLRVQIYVPQEDYFGVKDGQDATVTVPELPGREFHGKVTRNASALQSGTRTLLVEVDLDNHDGALTAGLFGIVHLDVPRTTPVALVPSEAVIFDKDGLSAAVFDNGVLRLRHLDVLVDNGAELEAKAGLKEGDELILNPPRLATDGMRVTTVPAK</sequence>
<reference evidence="7" key="1">
    <citation type="submission" date="2022-05" db="EMBL/GenBank/DDBJ databases">
        <authorList>
            <person name="Pankratov T."/>
        </authorList>
    </citation>
    <scope>NUCLEOTIDE SEQUENCE</scope>
    <source>
        <strain evidence="7">BP6-180914</strain>
    </source>
</reference>
<dbReference type="InterPro" id="IPR006143">
    <property type="entry name" value="RND_pump_MFP"/>
</dbReference>
<dbReference type="EMBL" id="JAMOIM010000043">
    <property type="protein sequence ID" value="MCW6512202.1"/>
    <property type="molecule type" value="Genomic_DNA"/>
</dbReference>
<dbReference type="PANTHER" id="PTHR30469:SF37">
    <property type="entry name" value="RAGD PROTEIN"/>
    <property type="match status" value="1"/>
</dbReference>
<dbReference type="Pfam" id="PF25917">
    <property type="entry name" value="BSH_RND"/>
    <property type="match status" value="1"/>
</dbReference>
<feature type="coiled-coil region" evidence="2">
    <location>
        <begin position="154"/>
        <end position="181"/>
    </location>
</feature>
<keyword evidence="2" id="KW-0175">Coiled coil</keyword>
<dbReference type="GO" id="GO:0015562">
    <property type="term" value="F:efflux transmembrane transporter activity"/>
    <property type="evidence" value="ECO:0007669"/>
    <property type="project" value="TreeGrafter"/>
</dbReference>
<evidence type="ECO:0000313" key="8">
    <source>
        <dbReference type="Proteomes" id="UP001165667"/>
    </source>
</evidence>
<accession>A0AA41Z386</accession>
<dbReference type="NCBIfam" id="TIGR01730">
    <property type="entry name" value="RND_mfp"/>
    <property type="match status" value="1"/>
</dbReference>
<evidence type="ECO:0000259" key="6">
    <source>
        <dbReference type="Pfam" id="PF25954"/>
    </source>
</evidence>
<keyword evidence="4" id="KW-1133">Transmembrane helix</keyword>
<evidence type="ECO:0000256" key="2">
    <source>
        <dbReference type="SAM" id="Coils"/>
    </source>
</evidence>
<feature type="domain" description="CusB-like beta-barrel" evidence="6">
    <location>
        <begin position="286"/>
        <end position="358"/>
    </location>
</feature>
<keyword evidence="4" id="KW-0812">Transmembrane</keyword>
<evidence type="ECO:0000256" key="3">
    <source>
        <dbReference type="SAM" id="MobiDB-lite"/>
    </source>
</evidence>
<dbReference type="SUPFAM" id="SSF111369">
    <property type="entry name" value="HlyD-like secretion proteins"/>
    <property type="match status" value="1"/>
</dbReference>
<dbReference type="Gene3D" id="2.40.50.100">
    <property type="match status" value="1"/>
</dbReference>
<feature type="region of interest" description="Disordered" evidence="3">
    <location>
        <begin position="1"/>
        <end position="45"/>
    </location>
</feature>
<evidence type="ECO:0000259" key="5">
    <source>
        <dbReference type="Pfam" id="PF25917"/>
    </source>
</evidence>
<protein>
    <submittedName>
        <fullName evidence="7">Efflux RND transporter periplasmic adaptor subunit</fullName>
    </submittedName>
</protein>
<dbReference type="FunFam" id="2.40.30.170:FF:000010">
    <property type="entry name" value="Efflux RND transporter periplasmic adaptor subunit"/>
    <property type="match status" value="1"/>
</dbReference>
<dbReference type="Gene3D" id="2.40.30.170">
    <property type="match status" value="1"/>
</dbReference>
<dbReference type="Pfam" id="PF25954">
    <property type="entry name" value="Beta-barrel_RND_2"/>
    <property type="match status" value="1"/>
</dbReference>
<comment type="similarity">
    <text evidence="1">Belongs to the membrane fusion protein (MFP) (TC 8.A.1) family.</text>
</comment>
<keyword evidence="8" id="KW-1185">Reference proteome</keyword>
<dbReference type="Proteomes" id="UP001165667">
    <property type="component" value="Unassembled WGS sequence"/>
</dbReference>
<evidence type="ECO:0000256" key="1">
    <source>
        <dbReference type="ARBA" id="ARBA00009477"/>
    </source>
</evidence>
<organism evidence="7 8">
    <name type="scientific">Lichenifustis flavocetrariae</name>
    <dbReference type="NCBI Taxonomy" id="2949735"/>
    <lineage>
        <taxon>Bacteria</taxon>
        <taxon>Pseudomonadati</taxon>
        <taxon>Pseudomonadota</taxon>
        <taxon>Alphaproteobacteria</taxon>
        <taxon>Hyphomicrobiales</taxon>
        <taxon>Lichenihabitantaceae</taxon>
        <taxon>Lichenifustis</taxon>
    </lineage>
</organism>